<proteinExistence type="predicted"/>
<gene>
    <name evidence="1" type="ORF">AABB29_10180</name>
</gene>
<evidence type="ECO:0000313" key="2">
    <source>
        <dbReference type="Proteomes" id="UP001440612"/>
    </source>
</evidence>
<name>A0ABZ2UYS6_9RHOB</name>
<accession>A0ABZ2UYS6</accession>
<dbReference type="Proteomes" id="UP001440612">
    <property type="component" value="Chromosome"/>
</dbReference>
<dbReference type="RefSeq" id="WP_341365434.1">
    <property type="nucleotide sequence ID" value="NZ_CP150951.2"/>
</dbReference>
<keyword evidence="2" id="KW-1185">Reference proteome</keyword>
<evidence type="ECO:0000313" key="1">
    <source>
        <dbReference type="EMBL" id="WZC47313.1"/>
    </source>
</evidence>
<dbReference type="EMBL" id="CP150951">
    <property type="protein sequence ID" value="WZC47313.1"/>
    <property type="molecule type" value="Genomic_DNA"/>
</dbReference>
<protein>
    <submittedName>
        <fullName evidence="1">Uncharacterized protein</fullName>
    </submittedName>
</protein>
<organism evidence="1 2">
    <name type="scientific">Yoonia phaeophyticola</name>
    <dbReference type="NCBI Taxonomy" id="3137369"/>
    <lineage>
        <taxon>Bacteria</taxon>
        <taxon>Pseudomonadati</taxon>
        <taxon>Pseudomonadota</taxon>
        <taxon>Alphaproteobacteria</taxon>
        <taxon>Rhodobacterales</taxon>
        <taxon>Paracoccaceae</taxon>
        <taxon>Yoonia</taxon>
    </lineage>
</organism>
<sequence length="331" mass="36419">MSFVVNGAEWCFDGMDPADVGRAFEKVLQFVGTSVERSEAVQIGDDFQSRHMLGTLSLWELCSAETGLGLSGDLQQELAAWLGRAEYYADSDEWPEGAEDSQISIGTDAPFENADVAWVHHSIRAGIPAACLTLGEAFIGNVSSSEGTLDVHFVCDDSSRKNFWRDAIVLKGDSHLSLTEFAARAYPNLYFAGGTLQDVTNLSGGYNAARERVQNTFQILDDFGHWIFTFPPPAVTPDESGTVSVGENPTNQLIESRFGGFGLSAAPEKPNVYAVRACREARETILNGRRIYCEWHIKLEAHRNRIHLHPPIHESGDKVVVGMIHEHLPLP</sequence>
<reference evidence="2" key="1">
    <citation type="submission" date="2024-04" db="EMBL/GenBank/DDBJ databases">
        <title>Phylogenomic analyses of a clade within the roseobacter group suggest taxonomic reassignments of species of the genera Aestuariivita, Citreicella, Loktanella, Nautella, Pelagibaca, Ruegeria, Thalassobius, Thiobacimonas and Tropicibacter, and the proposal o.</title>
        <authorList>
            <person name="Jeon C.O."/>
        </authorList>
    </citation>
    <scope>NUCLEOTIDE SEQUENCE [LARGE SCALE GENOMIC DNA]</scope>
    <source>
        <strain evidence="2">BS5-3</strain>
    </source>
</reference>